<keyword evidence="2" id="KW-1185">Reference proteome</keyword>
<proteinExistence type="predicted"/>
<evidence type="ECO:0000313" key="2">
    <source>
        <dbReference type="Proteomes" id="UP000826014"/>
    </source>
</evidence>
<sequence length="49" mass="5627">MTQRERNRIDSEIGTALLNIEEISDEEIEDSREFLTAVAKLPRLLRPTG</sequence>
<dbReference type="EMBL" id="CP075588">
    <property type="protein sequence ID" value="QYF49473.1"/>
    <property type="molecule type" value="Genomic_DNA"/>
</dbReference>
<geneLocation type="plasmid" evidence="1 2">
    <name>unnamed</name>
</geneLocation>
<accession>A0ABX8V2N4</accession>
<evidence type="ECO:0000313" key="1">
    <source>
        <dbReference type="EMBL" id="QYF49473.1"/>
    </source>
</evidence>
<protein>
    <submittedName>
        <fullName evidence="1">Uncharacterized protein</fullName>
    </submittedName>
</protein>
<organism evidence="1 2">
    <name type="scientific">Candidatus Rhabdochlamydia oedothoracis</name>
    <dbReference type="NCBI Taxonomy" id="2720720"/>
    <lineage>
        <taxon>Bacteria</taxon>
        <taxon>Pseudomonadati</taxon>
        <taxon>Chlamydiota</taxon>
        <taxon>Chlamydiia</taxon>
        <taxon>Parachlamydiales</taxon>
        <taxon>Candidatus Rhabdochlamydiaceae</taxon>
        <taxon>Candidatus Rhabdochlamydia</taxon>
    </lineage>
</organism>
<dbReference type="Proteomes" id="UP000826014">
    <property type="component" value="Plasmid unnamed"/>
</dbReference>
<reference evidence="1 2" key="1">
    <citation type="journal article" date="2022" name="bioRxiv">
        <title>Ecology and evolution of chlamydial symbionts of arthropods.</title>
        <authorList>
            <person name="Halter T."/>
            <person name="Koestlbacher S."/>
            <person name="Collingro A."/>
            <person name="Sixt B.S."/>
            <person name="Toenshoff E.R."/>
            <person name="Hendrickx F."/>
            <person name="Kostanjsek R."/>
            <person name="Horn M."/>
        </authorList>
    </citation>
    <scope>NUCLEOTIDE SEQUENCE [LARGE SCALE GENOMIC DNA]</scope>
    <source>
        <strain evidence="1">W744xW776</strain>
        <plasmid evidence="1 2">unnamed</plasmid>
    </source>
</reference>
<keyword evidence="1" id="KW-0614">Plasmid</keyword>
<name>A0ABX8V2N4_9BACT</name>
<dbReference type="RefSeq" id="WP_215217045.1">
    <property type="nucleotide sequence ID" value="NZ_CP075588.1"/>
</dbReference>
<gene>
    <name evidence="1" type="ORF">RHABOEDO_001866</name>
</gene>